<comment type="similarity">
    <text evidence="10">Belongs to the DHHC palmitoyltransferase family.</text>
</comment>
<keyword evidence="2 10" id="KW-0808">Transferase</keyword>
<dbReference type="PANTHER" id="PTHR12246">
    <property type="entry name" value="PALMITOYLTRANSFERASE ZDHHC16"/>
    <property type="match status" value="1"/>
</dbReference>
<keyword evidence="6" id="KW-0564">Palmitate</keyword>
<comment type="domain">
    <text evidence="10">The DHHC domain is required for palmitoyltransferase activity.</text>
</comment>
<dbReference type="Pfam" id="PF01529">
    <property type="entry name" value="DHHC"/>
    <property type="match status" value="1"/>
</dbReference>
<feature type="transmembrane region" description="Helical" evidence="10">
    <location>
        <begin position="363"/>
        <end position="383"/>
    </location>
</feature>
<evidence type="ECO:0000256" key="2">
    <source>
        <dbReference type="ARBA" id="ARBA00022679"/>
    </source>
</evidence>
<dbReference type="InterPro" id="IPR039859">
    <property type="entry name" value="PFA4/ZDH16/20/ERF2-like"/>
</dbReference>
<feature type="region of interest" description="Disordered" evidence="11">
    <location>
        <begin position="414"/>
        <end position="433"/>
    </location>
</feature>
<proteinExistence type="inferred from homology"/>
<organism evidence="13 14">
    <name type="scientific">Linnemannia hyalina</name>
    <dbReference type="NCBI Taxonomy" id="64524"/>
    <lineage>
        <taxon>Eukaryota</taxon>
        <taxon>Fungi</taxon>
        <taxon>Fungi incertae sedis</taxon>
        <taxon>Mucoromycota</taxon>
        <taxon>Mortierellomycotina</taxon>
        <taxon>Mortierellomycetes</taxon>
        <taxon>Mortierellales</taxon>
        <taxon>Mortierellaceae</taxon>
        <taxon>Linnemannia</taxon>
    </lineage>
</organism>
<comment type="subcellular location">
    <subcellularLocation>
        <location evidence="1">Membrane</location>
        <topology evidence="1">Multi-pass membrane protein</topology>
    </subcellularLocation>
</comment>
<feature type="compositionally biased region" description="Basic and acidic residues" evidence="11">
    <location>
        <begin position="331"/>
        <end position="343"/>
    </location>
</feature>
<evidence type="ECO:0000256" key="7">
    <source>
        <dbReference type="ARBA" id="ARBA00023288"/>
    </source>
</evidence>
<dbReference type="AlphaFoldDB" id="A0A9P7XIX9"/>
<evidence type="ECO:0000256" key="10">
    <source>
        <dbReference type="RuleBase" id="RU079119"/>
    </source>
</evidence>
<evidence type="ECO:0000256" key="1">
    <source>
        <dbReference type="ARBA" id="ARBA00004141"/>
    </source>
</evidence>
<dbReference type="InterPro" id="IPR001594">
    <property type="entry name" value="Palmitoyltrfase_DHHC"/>
</dbReference>
<evidence type="ECO:0000256" key="6">
    <source>
        <dbReference type="ARBA" id="ARBA00023139"/>
    </source>
</evidence>
<accession>A0A9P7XIX9</accession>
<keyword evidence="5 10" id="KW-0472">Membrane</keyword>
<dbReference type="PROSITE" id="PS50216">
    <property type="entry name" value="DHHC"/>
    <property type="match status" value="1"/>
</dbReference>
<evidence type="ECO:0000256" key="9">
    <source>
        <dbReference type="ARBA" id="ARBA00048048"/>
    </source>
</evidence>
<feature type="compositionally biased region" description="Polar residues" evidence="11">
    <location>
        <begin position="571"/>
        <end position="588"/>
    </location>
</feature>
<sequence length="691" mass="75230">MTTTTTMYHEIDAAAAAGAEVTSPQEEGQAVLVPERRSRRFLRRVSVALPFLLSALVLYIYYIYVVHVCIDYLLKYQHDTFLASAITDISTHHPAHNYALPVAKSTSSHLPVPSNIQRTSPHLASIVTAPKYPSAAVAPAASTSDLTSSRDTNHIGITIPSEIHVLEPTHTTPHSIGYPASHSGSSGVGAVRVSIDIPGPMQRSRHASDGSGTQQPLATLSISKRNGSSRWCNVCKIVKPDRCHHCSECNRCVLRMDHHCPWVNGCVGFDNYKYFYLFIFYGSLASLWVVGSMIPMLLQALQGYGPDDQSWNKVNSTMSGAASSADEPFNSDDRPGGARMNDWKDGQRDMWNGSLRRPFDVQWIIITVVAFLLALLIVSFTGAHTSYILNNRTTIEAMQDVRNTFVRVQYRKKDPEPDAAATSGTVGPSVPSPRAGTLPSFMSEIEFNVVMVEQGESLWNQGSWLANWKYFMGPTWWLWFIPYFNTPGDGIHDIYSEKVHMRLVGDALAQARMQVVNFGGLARDAGDNGGEGDTGADSKTGAASDQSWSQRGSDIEMQIHGNSPAGEGSWDRNNTTRSKSQSGQTSGYTTPTRGQSGPSPSPRQRSPKPSRGQSQSQSSSSGRRRQRTKSGGTSGSYSGYGGSHVREFGLGLGMDGIPVDSGTGLKLSSGHLGRSSHRSQARQHHGVNHQS</sequence>
<feature type="compositionally biased region" description="Low complexity" evidence="11">
    <location>
        <begin position="589"/>
        <end position="621"/>
    </location>
</feature>
<feature type="compositionally biased region" description="Gly residues" evidence="11">
    <location>
        <begin position="632"/>
        <end position="642"/>
    </location>
</feature>
<evidence type="ECO:0000256" key="3">
    <source>
        <dbReference type="ARBA" id="ARBA00022692"/>
    </source>
</evidence>
<dbReference type="EC" id="2.3.1.225" evidence="10"/>
<dbReference type="GO" id="GO:0019706">
    <property type="term" value="F:protein-cysteine S-palmitoyltransferase activity"/>
    <property type="evidence" value="ECO:0007669"/>
    <property type="project" value="UniProtKB-EC"/>
</dbReference>
<evidence type="ECO:0000256" key="5">
    <source>
        <dbReference type="ARBA" id="ARBA00023136"/>
    </source>
</evidence>
<evidence type="ECO:0000256" key="11">
    <source>
        <dbReference type="SAM" id="MobiDB-lite"/>
    </source>
</evidence>
<feature type="transmembrane region" description="Helical" evidence="10">
    <location>
        <begin position="45"/>
        <end position="64"/>
    </location>
</feature>
<feature type="transmembrane region" description="Helical" evidence="10">
    <location>
        <begin position="274"/>
        <end position="298"/>
    </location>
</feature>
<dbReference type="GO" id="GO:0016020">
    <property type="term" value="C:membrane"/>
    <property type="evidence" value="ECO:0007669"/>
    <property type="project" value="UniProtKB-SubCell"/>
</dbReference>
<dbReference type="EMBL" id="JAHRHY010000024">
    <property type="protein sequence ID" value="KAG9061462.1"/>
    <property type="molecule type" value="Genomic_DNA"/>
</dbReference>
<keyword evidence="7" id="KW-0449">Lipoprotein</keyword>
<feature type="compositionally biased region" description="Polar residues" evidence="11">
    <location>
        <begin position="541"/>
        <end position="552"/>
    </location>
</feature>
<keyword evidence="3 10" id="KW-0812">Transmembrane</keyword>
<reference evidence="13" key="1">
    <citation type="submission" date="2021-06" db="EMBL/GenBank/DDBJ databases">
        <title>Genome Sequence of Mortierella hyaline Strain SCG-10, a Cold-Adapted, Nitrate-Reducing Fungus Isolated from Soil in Minnesota, USA.</title>
        <authorList>
            <person name="Aldossari N."/>
        </authorList>
    </citation>
    <scope>NUCLEOTIDE SEQUENCE</scope>
    <source>
        <strain evidence="13">SCG-10</strain>
    </source>
</reference>
<gene>
    <name evidence="13" type="primary">ZDHHC2_1</name>
    <name evidence="13" type="ORF">KI688_007455</name>
</gene>
<feature type="region of interest" description="Disordered" evidence="11">
    <location>
        <begin position="316"/>
        <end position="343"/>
    </location>
</feature>
<keyword evidence="4 10" id="KW-1133">Transmembrane helix</keyword>
<keyword evidence="14" id="KW-1185">Reference proteome</keyword>
<evidence type="ECO:0000256" key="8">
    <source>
        <dbReference type="ARBA" id="ARBA00023315"/>
    </source>
</evidence>
<evidence type="ECO:0000259" key="12">
    <source>
        <dbReference type="Pfam" id="PF01529"/>
    </source>
</evidence>
<comment type="caution">
    <text evidence="13">The sequence shown here is derived from an EMBL/GenBank/DDBJ whole genome shotgun (WGS) entry which is preliminary data.</text>
</comment>
<evidence type="ECO:0000313" key="14">
    <source>
        <dbReference type="Proteomes" id="UP000707451"/>
    </source>
</evidence>
<feature type="region of interest" description="Disordered" evidence="11">
    <location>
        <begin position="523"/>
        <end position="691"/>
    </location>
</feature>
<comment type="catalytic activity">
    <reaction evidence="9 10">
        <text>L-cysteinyl-[protein] + hexadecanoyl-CoA = S-hexadecanoyl-L-cysteinyl-[protein] + CoA</text>
        <dbReference type="Rhea" id="RHEA:36683"/>
        <dbReference type="Rhea" id="RHEA-COMP:10131"/>
        <dbReference type="Rhea" id="RHEA-COMP:11032"/>
        <dbReference type="ChEBI" id="CHEBI:29950"/>
        <dbReference type="ChEBI" id="CHEBI:57287"/>
        <dbReference type="ChEBI" id="CHEBI:57379"/>
        <dbReference type="ChEBI" id="CHEBI:74151"/>
        <dbReference type="EC" id="2.3.1.225"/>
    </reaction>
</comment>
<feature type="compositionally biased region" description="Basic residues" evidence="11">
    <location>
        <begin position="674"/>
        <end position="691"/>
    </location>
</feature>
<name>A0A9P7XIX9_9FUNG</name>
<protein>
    <recommendedName>
        <fullName evidence="10">Palmitoyltransferase</fullName>
        <ecNumber evidence="10">2.3.1.225</ecNumber>
    </recommendedName>
</protein>
<feature type="domain" description="Palmitoyltransferase DHHC" evidence="12">
    <location>
        <begin position="227"/>
        <end position="399"/>
    </location>
</feature>
<keyword evidence="8 10" id="KW-0012">Acyltransferase</keyword>
<evidence type="ECO:0000313" key="13">
    <source>
        <dbReference type="EMBL" id="KAG9061462.1"/>
    </source>
</evidence>
<dbReference type="Proteomes" id="UP000707451">
    <property type="component" value="Unassembled WGS sequence"/>
</dbReference>
<evidence type="ECO:0000256" key="4">
    <source>
        <dbReference type="ARBA" id="ARBA00022989"/>
    </source>
</evidence>
<dbReference type="OrthoDB" id="9909019at2759"/>